<dbReference type="EMBL" id="JAUIZM010000003">
    <property type="protein sequence ID" value="KAK1395437.1"/>
    <property type="molecule type" value="Genomic_DNA"/>
</dbReference>
<keyword evidence="2" id="KW-0677">Repeat</keyword>
<evidence type="ECO:0000313" key="4">
    <source>
        <dbReference type="EMBL" id="KAK1395437.1"/>
    </source>
</evidence>
<evidence type="ECO:0008006" key="6">
    <source>
        <dbReference type="Google" id="ProtNLM"/>
    </source>
</evidence>
<dbReference type="NCBIfam" id="TIGR00756">
    <property type="entry name" value="PPR"/>
    <property type="match status" value="2"/>
</dbReference>
<dbReference type="InterPro" id="IPR011990">
    <property type="entry name" value="TPR-like_helical_dom_sf"/>
</dbReference>
<dbReference type="AlphaFoldDB" id="A0AAD8J0H3"/>
<dbReference type="Proteomes" id="UP001237642">
    <property type="component" value="Unassembled WGS sequence"/>
</dbReference>
<feature type="repeat" description="PPR" evidence="3">
    <location>
        <begin position="110"/>
        <end position="144"/>
    </location>
</feature>
<accession>A0AAD8J0H3</accession>
<comment type="caution">
    <text evidence="4">The sequence shown here is derived from an EMBL/GenBank/DDBJ whole genome shotgun (WGS) entry which is preliminary data.</text>
</comment>
<dbReference type="PROSITE" id="PS51375">
    <property type="entry name" value="PPR"/>
    <property type="match status" value="2"/>
</dbReference>
<dbReference type="Pfam" id="PF13041">
    <property type="entry name" value="PPR_2"/>
    <property type="match status" value="1"/>
</dbReference>
<gene>
    <name evidence="4" type="ORF">POM88_014493</name>
</gene>
<dbReference type="InterPro" id="IPR050872">
    <property type="entry name" value="PPR_P_subfamily"/>
</dbReference>
<organism evidence="4 5">
    <name type="scientific">Heracleum sosnowskyi</name>
    <dbReference type="NCBI Taxonomy" id="360622"/>
    <lineage>
        <taxon>Eukaryota</taxon>
        <taxon>Viridiplantae</taxon>
        <taxon>Streptophyta</taxon>
        <taxon>Embryophyta</taxon>
        <taxon>Tracheophyta</taxon>
        <taxon>Spermatophyta</taxon>
        <taxon>Magnoliopsida</taxon>
        <taxon>eudicotyledons</taxon>
        <taxon>Gunneridae</taxon>
        <taxon>Pentapetalae</taxon>
        <taxon>asterids</taxon>
        <taxon>campanulids</taxon>
        <taxon>Apiales</taxon>
        <taxon>Apiaceae</taxon>
        <taxon>Apioideae</taxon>
        <taxon>apioid superclade</taxon>
        <taxon>Tordylieae</taxon>
        <taxon>Tordyliinae</taxon>
        <taxon>Heracleum</taxon>
    </lineage>
</organism>
<proteinExistence type="inferred from homology"/>
<reference evidence="4" key="1">
    <citation type="submission" date="2023-02" db="EMBL/GenBank/DDBJ databases">
        <title>Genome of toxic invasive species Heracleum sosnowskyi carries increased number of genes despite the absence of recent whole-genome duplications.</title>
        <authorList>
            <person name="Schelkunov M."/>
            <person name="Shtratnikova V."/>
            <person name="Makarenko M."/>
            <person name="Klepikova A."/>
            <person name="Omelchenko D."/>
            <person name="Novikova G."/>
            <person name="Obukhova E."/>
            <person name="Bogdanov V."/>
            <person name="Penin A."/>
            <person name="Logacheva M."/>
        </authorList>
    </citation>
    <scope>NUCLEOTIDE SEQUENCE</scope>
    <source>
        <strain evidence="4">Hsosn_3</strain>
        <tissue evidence="4">Leaf</tissue>
    </source>
</reference>
<evidence type="ECO:0000313" key="5">
    <source>
        <dbReference type="Proteomes" id="UP001237642"/>
    </source>
</evidence>
<dbReference type="Gene3D" id="1.25.40.10">
    <property type="entry name" value="Tetratricopeptide repeat domain"/>
    <property type="match status" value="2"/>
</dbReference>
<dbReference type="PANTHER" id="PTHR46128:SF358">
    <property type="entry name" value="TETRATRICOPEPTIDE REPEAT (TPR)-LIKE SUPERFAMILY PROTEIN"/>
    <property type="match status" value="1"/>
</dbReference>
<keyword evidence="5" id="KW-1185">Reference proteome</keyword>
<sequence length="221" mass="25073">MFYKLRDRGDLVGKKRADAMLQNVADKRLRLIKTQEWLDGHVDYSLELKMQHVEAQKFFKEMMLKEIMLKKGLKLNKETCSIVLHGLCQNGYVAEALSFHTVECSGLSPDILMYGILIDGLSKDGQLKKAENLFESLPSKGLKPNVKTYTMMIKTFCQEGLLDEACKLFVEMEACYCLPNNDEMPAHGFSADASSTSLLLDLLESKEHDPTLLAMPKKFLR</sequence>
<evidence type="ECO:0000256" key="1">
    <source>
        <dbReference type="ARBA" id="ARBA00007626"/>
    </source>
</evidence>
<reference evidence="4" key="2">
    <citation type="submission" date="2023-05" db="EMBL/GenBank/DDBJ databases">
        <authorList>
            <person name="Schelkunov M.I."/>
        </authorList>
    </citation>
    <scope>NUCLEOTIDE SEQUENCE</scope>
    <source>
        <strain evidence="4">Hsosn_3</strain>
        <tissue evidence="4">Leaf</tissue>
    </source>
</reference>
<comment type="similarity">
    <text evidence="1">Belongs to the PPR family. P subfamily.</text>
</comment>
<protein>
    <recommendedName>
        <fullName evidence="6">Pentatricopeptide repeat-containing protein</fullName>
    </recommendedName>
</protein>
<dbReference type="InterPro" id="IPR002885">
    <property type="entry name" value="PPR_rpt"/>
</dbReference>
<dbReference type="Pfam" id="PF01535">
    <property type="entry name" value="PPR"/>
    <property type="match status" value="1"/>
</dbReference>
<dbReference type="PANTHER" id="PTHR46128">
    <property type="entry name" value="MITOCHONDRIAL GROUP I INTRON SPLICING FACTOR CCM1"/>
    <property type="match status" value="1"/>
</dbReference>
<evidence type="ECO:0000256" key="3">
    <source>
        <dbReference type="PROSITE-ProRule" id="PRU00708"/>
    </source>
</evidence>
<evidence type="ECO:0000256" key="2">
    <source>
        <dbReference type="ARBA" id="ARBA00022737"/>
    </source>
</evidence>
<feature type="repeat" description="PPR" evidence="3">
    <location>
        <begin position="145"/>
        <end position="179"/>
    </location>
</feature>
<name>A0AAD8J0H3_9APIA</name>